<dbReference type="InterPro" id="IPR012131">
    <property type="entry name" value="Hstdl_DH"/>
</dbReference>
<evidence type="ECO:0000256" key="2">
    <source>
        <dbReference type="ARBA" id="ARBA00010178"/>
    </source>
</evidence>
<comment type="catalytic activity">
    <reaction evidence="10 11">
        <text>L-histidinol + 2 NAD(+) + H2O = L-histidine + 2 NADH + 3 H(+)</text>
        <dbReference type="Rhea" id="RHEA:20641"/>
        <dbReference type="ChEBI" id="CHEBI:15377"/>
        <dbReference type="ChEBI" id="CHEBI:15378"/>
        <dbReference type="ChEBI" id="CHEBI:57540"/>
        <dbReference type="ChEBI" id="CHEBI:57595"/>
        <dbReference type="ChEBI" id="CHEBI:57699"/>
        <dbReference type="ChEBI" id="CHEBI:57945"/>
        <dbReference type="EC" id="1.1.1.23"/>
    </reaction>
</comment>
<evidence type="ECO:0000256" key="17">
    <source>
        <dbReference type="RuleBase" id="RU004175"/>
    </source>
</evidence>
<organism evidence="18 19">
    <name type="scientific">Pelagibius litoralis</name>
    <dbReference type="NCBI Taxonomy" id="374515"/>
    <lineage>
        <taxon>Bacteria</taxon>
        <taxon>Pseudomonadati</taxon>
        <taxon>Pseudomonadota</taxon>
        <taxon>Alphaproteobacteria</taxon>
        <taxon>Rhodospirillales</taxon>
        <taxon>Rhodovibrionaceae</taxon>
        <taxon>Pelagibius</taxon>
    </lineage>
</organism>
<comment type="function">
    <text evidence="11">Catalyzes the sequential NAD-dependent oxidations of L-histidinol to L-histidinaldehyde and then to L-histidine.</text>
</comment>
<accession>A0A967F0I9</accession>
<keyword evidence="8 11" id="KW-0520">NAD</keyword>
<dbReference type="GO" id="GO:0005829">
    <property type="term" value="C:cytosol"/>
    <property type="evidence" value="ECO:0007669"/>
    <property type="project" value="TreeGrafter"/>
</dbReference>
<feature type="binding site" evidence="11 15">
    <location>
        <position position="262"/>
    </location>
    <ligand>
        <name>substrate</name>
    </ligand>
</feature>
<comment type="pathway">
    <text evidence="1 11">Amino-acid biosynthesis; L-histidine biosynthesis; L-histidine from 5-phospho-alpha-D-ribose 1-diphosphate: step 9/9.</text>
</comment>
<dbReference type="PIRSF" id="PIRSF000099">
    <property type="entry name" value="Histidinol_dh"/>
    <property type="match status" value="1"/>
</dbReference>
<feature type="binding site" evidence="11 15">
    <location>
        <position position="237"/>
    </location>
    <ligand>
        <name>substrate</name>
    </ligand>
</feature>
<proteinExistence type="inferred from homology"/>
<dbReference type="GO" id="GO:0008270">
    <property type="term" value="F:zinc ion binding"/>
    <property type="evidence" value="ECO:0007669"/>
    <property type="project" value="UniProtKB-UniRule"/>
</dbReference>
<dbReference type="PROSITE" id="PS00611">
    <property type="entry name" value="HISOL_DEHYDROGENASE"/>
    <property type="match status" value="1"/>
</dbReference>
<feature type="binding site" evidence="11 15">
    <location>
        <position position="328"/>
    </location>
    <ligand>
        <name>substrate</name>
    </ligand>
</feature>
<dbReference type="RefSeq" id="WP_167227857.1">
    <property type="nucleotide sequence ID" value="NZ_JAAQPH010000016.1"/>
</dbReference>
<dbReference type="EMBL" id="JAAQPH010000016">
    <property type="protein sequence ID" value="NIA70837.1"/>
    <property type="molecule type" value="Genomic_DNA"/>
</dbReference>
<evidence type="ECO:0000256" key="13">
    <source>
        <dbReference type="PIRSR" id="PIRSR000099-1"/>
    </source>
</evidence>
<keyword evidence="4 11" id="KW-0028">Amino-acid biosynthesis</keyword>
<evidence type="ECO:0000256" key="1">
    <source>
        <dbReference type="ARBA" id="ARBA00004940"/>
    </source>
</evidence>
<feature type="binding site" evidence="11 16">
    <location>
        <position position="262"/>
    </location>
    <ligand>
        <name>Zn(2+)</name>
        <dbReference type="ChEBI" id="CHEBI:29105"/>
    </ligand>
</feature>
<keyword evidence="9 11" id="KW-0368">Histidine biosynthesis</keyword>
<dbReference type="Proteomes" id="UP000761264">
    <property type="component" value="Unassembled WGS sequence"/>
</dbReference>
<dbReference type="PANTHER" id="PTHR21256">
    <property type="entry name" value="HISTIDINOL DEHYDROGENASE HDH"/>
    <property type="match status" value="1"/>
</dbReference>
<evidence type="ECO:0000256" key="5">
    <source>
        <dbReference type="ARBA" id="ARBA00022723"/>
    </source>
</evidence>
<dbReference type="PANTHER" id="PTHR21256:SF2">
    <property type="entry name" value="HISTIDINE BIOSYNTHESIS TRIFUNCTIONAL PROTEIN"/>
    <property type="match status" value="1"/>
</dbReference>
<dbReference type="CDD" id="cd06572">
    <property type="entry name" value="Histidinol_dh"/>
    <property type="match status" value="1"/>
</dbReference>
<evidence type="ECO:0000256" key="12">
    <source>
        <dbReference type="PIRNR" id="PIRNR000099"/>
    </source>
</evidence>
<feature type="binding site" evidence="11 15">
    <location>
        <position position="415"/>
    </location>
    <ligand>
        <name>substrate</name>
    </ligand>
</feature>
<dbReference type="AlphaFoldDB" id="A0A967F0I9"/>
<keyword evidence="19" id="KW-1185">Reference proteome</keyword>
<feature type="active site" description="Proton acceptor" evidence="11 13">
    <location>
        <position position="327"/>
    </location>
</feature>
<evidence type="ECO:0000256" key="8">
    <source>
        <dbReference type="ARBA" id="ARBA00023027"/>
    </source>
</evidence>
<evidence type="ECO:0000313" key="19">
    <source>
        <dbReference type="Proteomes" id="UP000761264"/>
    </source>
</evidence>
<keyword evidence="6 11" id="KW-0862">Zinc</keyword>
<evidence type="ECO:0000256" key="4">
    <source>
        <dbReference type="ARBA" id="ARBA00022605"/>
    </source>
</evidence>
<evidence type="ECO:0000256" key="9">
    <source>
        <dbReference type="ARBA" id="ARBA00023102"/>
    </source>
</evidence>
<feature type="active site" description="Proton acceptor" evidence="11 13">
    <location>
        <position position="328"/>
    </location>
</feature>
<sequence length="435" mass="45374">MPLRLNSRDAGFEAAFAALLAGKRESDEDVDAVVADILAAVRRDGDAALLRYTARFDRLELTAETLRVPEAELAEAAGRCDPATMEALALAAERITDYHRRQKPEDMDYRDAVGVRLGHRWTAVGAAGLYVPGGTAAYPSSVLMNALPAKVAGVERLVMTVPTPDGVINPLVLAAARLAGVTEVYRVGGAQAVAALAYGTATIAPVDKIVGPGNAYVAAAKRRVFGTVGIDMIAGPSEVLVVADGDNRPDLIAADLLSQAEHDTAAQSILITDDADFGDAVALAVDEQLVALPRSAIAGESWRNHGAIITLGTMDEAVALIDRIAPEHLELAVADPDGLAKQVRNAGAIFLGRHTPEAIGDYLAGPNHVLPTARSARFSSGLSVLDFMKRSSLVACDAESLRAIGPAAVLLAEAEGLDAHAKSVALRLAVNPEPS</sequence>
<comment type="similarity">
    <text evidence="2 11 12 17">Belongs to the histidinol dehydrogenase family.</text>
</comment>
<feature type="binding site" evidence="11 16">
    <location>
        <position position="361"/>
    </location>
    <ligand>
        <name>Zn(2+)</name>
        <dbReference type="ChEBI" id="CHEBI:29105"/>
    </ligand>
</feature>
<dbReference type="EC" id="1.1.1.23" evidence="3 11"/>
<dbReference type="FunFam" id="3.40.50.1980:FF:000001">
    <property type="entry name" value="Histidinol dehydrogenase"/>
    <property type="match status" value="1"/>
</dbReference>
<comment type="caution">
    <text evidence="18">The sequence shown here is derived from an EMBL/GenBank/DDBJ whole genome shotgun (WGS) entry which is preliminary data.</text>
</comment>
<evidence type="ECO:0000256" key="6">
    <source>
        <dbReference type="ARBA" id="ARBA00022833"/>
    </source>
</evidence>
<dbReference type="GO" id="GO:0051287">
    <property type="term" value="F:NAD binding"/>
    <property type="evidence" value="ECO:0007669"/>
    <property type="project" value="InterPro"/>
</dbReference>
<reference evidence="18" key="1">
    <citation type="submission" date="2020-03" db="EMBL/GenBank/DDBJ databases">
        <title>Genome of Pelagibius litoralis DSM 21314T.</title>
        <authorList>
            <person name="Wang G."/>
        </authorList>
    </citation>
    <scope>NUCLEOTIDE SEQUENCE</scope>
    <source>
        <strain evidence="18">DSM 21314</strain>
    </source>
</reference>
<dbReference type="Gene3D" id="3.40.50.1980">
    <property type="entry name" value="Nitrogenase molybdenum iron protein domain"/>
    <property type="match status" value="2"/>
</dbReference>
<dbReference type="Gene3D" id="1.20.5.1300">
    <property type="match status" value="1"/>
</dbReference>
<feature type="binding site" evidence="11 16">
    <location>
        <position position="420"/>
    </location>
    <ligand>
        <name>Zn(2+)</name>
        <dbReference type="ChEBI" id="CHEBI:29105"/>
    </ligand>
</feature>
<keyword evidence="7 11" id="KW-0560">Oxidoreductase</keyword>
<feature type="binding site" evidence="11 15">
    <location>
        <position position="259"/>
    </location>
    <ligand>
        <name>substrate</name>
    </ligand>
</feature>
<dbReference type="FunFam" id="1.20.5.1300:FF:000002">
    <property type="entry name" value="Histidinol dehydrogenase, chloroplastic"/>
    <property type="match status" value="1"/>
</dbReference>
<feature type="binding site" evidence="11 14">
    <location>
        <position position="214"/>
    </location>
    <ligand>
        <name>NAD(+)</name>
        <dbReference type="ChEBI" id="CHEBI:57540"/>
    </ligand>
</feature>
<dbReference type="InterPro" id="IPR016161">
    <property type="entry name" value="Ald_DH/histidinol_DH"/>
</dbReference>
<evidence type="ECO:0000256" key="7">
    <source>
        <dbReference type="ARBA" id="ARBA00023002"/>
    </source>
</evidence>
<feature type="binding site" evidence="11 15">
    <location>
        <position position="361"/>
    </location>
    <ligand>
        <name>substrate</name>
    </ligand>
</feature>
<dbReference type="PRINTS" id="PR00083">
    <property type="entry name" value="HOLDHDRGNASE"/>
</dbReference>
<evidence type="ECO:0000256" key="16">
    <source>
        <dbReference type="PIRSR" id="PIRSR000099-4"/>
    </source>
</evidence>
<evidence type="ECO:0000256" key="15">
    <source>
        <dbReference type="PIRSR" id="PIRSR000099-3"/>
    </source>
</evidence>
<evidence type="ECO:0000256" key="3">
    <source>
        <dbReference type="ARBA" id="ARBA00012965"/>
    </source>
</evidence>
<dbReference type="InterPro" id="IPR022695">
    <property type="entry name" value="Histidinol_DH_monofunct"/>
</dbReference>
<evidence type="ECO:0000256" key="10">
    <source>
        <dbReference type="ARBA" id="ARBA00049489"/>
    </source>
</evidence>
<dbReference type="SUPFAM" id="SSF53720">
    <property type="entry name" value="ALDH-like"/>
    <property type="match status" value="1"/>
</dbReference>
<name>A0A967F0I9_9PROT</name>
<dbReference type="NCBIfam" id="TIGR00069">
    <property type="entry name" value="hisD"/>
    <property type="match status" value="1"/>
</dbReference>
<feature type="binding site" evidence="11 16">
    <location>
        <position position="259"/>
    </location>
    <ligand>
        <name>Zn(2+)</name>
        <dbReference type="ChEBI" id="CHEBI:29105"/>
    </ligand>
</feature>
<comment type="cofactor">
    <cofactor evidence="11 16">
        <name>Zn(2+)</name>
        <dbReference type="ChEBI" id="CHEBI:29105"/>
    </cofactor>
    <text evidence="11 16">Binds 1 zinc ion per subunit.</text>
</comment>
<evidence type="ECO:0000313" key="18">
    <source>
        <dbReference type="EMBL" id="NIA70837.1"/>
    </source>
</evidence>
<evidence type="ECO:0000256" key="11">
    <source>
        <dbReference type="HAMAP-Rule" id="MF_01024"/>
    </source>
</evidence>
<protein>
    <recommendedName>
        <fullName evidence="3 11">Histidinol dehydrogenase</fullName>
        <shortName evidence="11">HDH</shortName>
        <ecNumber evidence="3 11">1.1.1.23</ecNumber>
    </recommendedName>
</protein>
<feature type="binding site" evidence="11 14">
    <location>
        <position position="130"/>
    </location>
    <ligand>
        <name>NAD(+)</name>
        <dbReference type="ChEBI" id="CHEBI:57540"/>
    </ligand>
</feature>
<feature type="binding site" evidence="11 14">
    <location>
        <position position="191"/>
    </location>
    <ligand>
        <name>NAD(+)</name>
        <dbReference type="ChEBI" id="CHEBI:57540"/>
    </ligand>
</feature>
<keyword evidence="5 11" id="KW-0479">Metal-binding</keyword>
<dbReference type="GO" id="GO:0004399">
    <property type="term" value="F:histidinol dehydrogenase activity"/>
    <property type="evidence" value="ECO:0007669"/>
    <property type="project" value="UniProtKB-UniRule"/>
</dbReference>
<dbReference type="GO" id="GO:0000105">
    <property type="term" value="P:L-histidine biosynthetic process"/>
    <property type="evidence" value="ECO:0007669"/>
    <property type="project" value="UniProtKB-UniRule"/>
</dbReference>
<dbReference type="FunFam" id="3.40.50.1980:FF:000026">
    <property type="entry name" value="Histidinol dehydrogenase"/>
    <property type="match status" value="1"/>
</dbReference>
<evidence type="ECO:0000256" key="14">
    <source>
        <dbReference type="PIRSR" id="PIRSR000099-2"/>
    </source>
</evidence>
<dbReference type="HAMAP" id="MF_01024">
    <property type="entry name" value="HisD"/>
    <property type="match status" value="1"/>
</dbReference>
<dbReference type="InterPro" id="IPR001692">
    <property type="entry name" value="Histidinol_DH_CS"/>
</dbReference>
<dbReference type="Pfam" id="PF00815">
    <property type="entry name" value="Histidinol_dh"/>
    <property type="match status" value="1"/>
</dbReference>
<feature type="binding site" evidence="11 15">
    <location>
        <position position="420"/>
    </location>
    <ligand>
        <name>substrate</name>
    </ligand>
</feature>
<gene>
    <name evidence="11 18" type="primary">hisD</name>
    <name evidence="18" type="ORF">HBA54_19745</name>
</gene>